<dbReference type="AlphaFoldDB" id="A0A5D4T277"/>
<dbReference type="Proteomes" id="UP000322524">
    <property type="component" value="Unassembled WGS sequence"/>
</dbReference>
<name>A0A5D4T277_9BACI</name>
<evidence type="ECO:0000313" key="2">
    <source>
        <dbReference type="Proteomes" id="UP000322524"/>
    </source>
</evidence>
<protein>
    <submittedName>
        <fullName evidence="1">Uncharacterized protein</fullName>
    </submittedName>
</protein>
<dbReference type="OrthoDB" id="1954789at2"/>
<evidence type="ECO:0000313" key="1">
    <source>
        <dbReference type="EMBL" id="TYS68236.1"/>
    </source>
</evidence>
<proteinExistence type="predicted"/>
<reference evidence="1 2" key="1">
    <citation type="submission" date="2019-08" db="EMBL/GenBank/DDBJ databases">
        <title>Bacillus genomes from the desert of Cuatro Cienegas, Coahuila.</title>
        <authorList>
            <person name="Olmedo-Alvarez G."/>
        </authorList>
    </citation>
    <scope>NUCLEOTIDE SEQUENCE [LARGE SCALE GENOMIC DNA]</scope>
    <source>
        <strain evidence="1 2">CH28_1T</strain>
    </source>
</reference>
<organism evidence="1 2">
    <name type="scientific">Sutcliffiella horikoshii</name>
    <dbReference type="NCBI Taxonomy" id="79883"/>
    <lineage>
        <taxon>Bacteria</taxon>
        <taxon>Bacillati</taxon>
        <taxon>Bacillota</taxon>
        <taxon>Bacilli</taxon>
        <taxon>Bacillales</taxon>
        <taxon>Bacillaceae</taxon>
        <taxon>Sutcliffiella</taxon>
    </lineage>
</organism>
<gene>
    <name evidence="1" type="ORF">FZC76_10870</name>
</gene>
<sequence>MIVKDLVIDGTIEAKIPLTVEEKDLIYSEMLKINIMGDLDTGRELQCAIEPPSFTSWHIQMNGETKEFSYTNFCEYDGDAKNLMDLENYIHELVAAKKAYQELPDLNGGYE</sequence>
<comment type="caution">
    <text evidence="1">The sequence shown here is derived from an EMBL/GenBank/DDBJ whole genome shotgun (WGS) entry which is preliminary data.</text>
</comment>
<dbReference type="EMBL" id="VTEV01000004">
    <property type="protein sequence ID" value="TYS68236.1"/>
    <property type="molecule type" value="Genomic_DNA"/>
</dbReference>
<dbReference type="RefSeq" id="WP_148988212.1">
    <property type="nucleotide sequence ID" value="NZ_VTEV01000004.1"/>
</dbReference>
<accession>A0A5D4T277</accession>